<feature type="signal peptide" evidence="2">
    <location>
        <begin position="1"/>
        <end position="27"/>
    </location>
</feature>
<keyword evidence="1" id="KW-0175">Coiled coil</keyword>
<dbReference type="EMBL" id="FUYZ01000001">
    <property type="protein sequence ID" value="SKB65583.1"/>
    <property type="molecule type" value="Genomic_DNA"/>
</dbReference>
<dbReference type="Proteomes" id="UP000191112">
    <property type="component" value="Unassembled WGS sequence"/>
</dbReference>
<feature type="coiled-coil region" evidence="1">
    <location>
        <begin position="174"/>
        <end position="201"/>
    </location>
</feature>
<evidence type="ECO:0000313" key="4">
    <source>
        <dbReference type="Proteomes" id="UP000191112"/>
    </source>
</evidence>
<evidence type="ECO:0000256" key="1">
    <source>
        <dbReference type="SAM" id="Coils"/>
    </source>
</evidence>
<dbReference type="STRING" id="619805.SAMN05660477_00522"/>
<sequence length="411" mass="46534">MKKIKNKKQVSVLAFFVCIGFAGMVNSQTPVTLQKAIDIALKNNRNLKNEKLKSEYTKALISSSADIPHTGVTADYGQINSALTDIKFGISQNIAFPTVYKKQKNIYTEEWKKSLLNVSLKEFELKKAVSLTFYNILYGKEKEKLLQETLKLYTDFLDKANIRLKAGESNILEKTTASNQKSSIEIQLKELRQELSVLKYQLQWFLNAETDFLPEDQKIFHGGLKEDLSLHPAIKVLQQQRNISEQQIALEKAKMLPGLQLAYNLNSFRGMGADDKVYNGAPQFHSVQFGVSVPVFSGGQKARIQAAKIAESVVESDIANMEFNLQNQYKKASEIYQVNFDIVLQYENSELKNADIITETAKKQFLAGEINYLEFVILINQAVTLKNSYTDAVWKLNQSAIELEYLTLNPS</sequence>
<protein>
    <submittedName>
        <fullName evidence="3">Cobalt-zinc-cadmium resistance protein CzcA</fullName>
    </submittedName>
</protein>
<evidence type="ECO:0000256" key="2">
    <source>
        <dbReference type="SAM" id="SignalP"/>
    </source>
</evidence>
<feature type="chain" id="PRO_5012188417" evidence="2">
    <location>
        <begin position="28"/>
        <end position="411"/>
    </location>
</feature>
<dbReference type="PANTHER" id="PTHR30203:SF24">
    <property type="entry name" value="BLR4935 PROTEIN"/>
    <property type="match status" value="1"/>
</dbReference>
<keyword evidence="4" id="KW-1185">Reference proteome</keyword>
<keyword evidence="2" id="KW-0732">Signal</keyword>
<dbReference type="GO" id="GO:0015562">
    <property type="term" value="F:efflux transmembrane transporter activity"/>
    <property type="evidence" value="ECO:0007669"/>
    <property type="project" value="InterPro"/>
</dbReference>
<dbReference type="SUPFAM" id="SSF56954">
    <property type="entry name" value="Outer membrane efflux proteins (OEP)"/>
    <property type="match status" value="1"/>
</dbReference>
<organism evidence="3 4">
    <name type="scientific">Soonwooa buanensis</name>
    <dbReference type="NCBI Taxonomy" id="619805"/>
    <lineage>
        <taxon>Bacteria</taxon>
        <taxon>Pseudomonadati</taxon>
        <taxon>Bacteroidota</taxon>
        <taxon>Flavobacteriia</taxon>
        <taxon>Flavobacteriales</taxon>
        <taxon>Weeksellaceae</taxon>
        <taxon>Chryseobacterium group</taxon>
        <taxon>Soonwooa</taxon>
    </lineage>
</organism>
<dbReference type="Gene3D" id="1.20.1600.10">
    <property type="entry name" value="Outer membrane efflux proteins (OEP)"/>
    <property type="match status" value="1"/>
</dbReference>
<dbReference type="PANTHER" id="PTHR30203">
    <property type="entry name" value="OUTER MEMBRANE CATION EFFLUX PROTEIN"/>
    <property type="match status" value="1"/>
</dbReference>
<dbReference type="InterPro" id="IPR010131">
    <property type="entry name" value="MdtP/NodT-like"/>
</dbReference>
<name>A0A1T5D1W3_9FLAO</name>
<gene>
    <name evidence="3" type="ORF">SAMN05660477_00522</name>
</gene>
<proteinExistence type="predicted"/>
<accession>A0A1T5D1W3</accession>
<dbReference type="AlphaFoldDB" id="A0A1T5D1W3"/>
<reference evidence="3 4" key="1">
    <citation type="submission" date="2017-02" db="EMBL/GenBank/DDBJ databases">
        <authorList>
            <person name="Peterson S.W."/>
        </authorList>
    </citation>
    <scope>NUCLEOTIDE SEQUENCE [LARGE SCALE GENOMIC DNA]</scope>
    <source>
        <strain evidence="3 4">DSM 22323</strain>
    </source>
</reference>
<evidence type="ECO:0000313" key="3">
    <source>
        <dbReference type="EMBL" id="SKB65583.1"/>
    </source>
</evidence>